<accession>A0A699VCP8</accession>
<gene>
    <name evidence="1" type="ORF">Tci_903658</name>
</gene>
<comment type="caution">
    <text evidence="1">The sequence shown here is derived from an EMBL/GenBank/DDBJ whole genome shotgun (WGS) entry which is preliminary data.</text>
</comment>
<feature type="non-terminal residue" evidence="1">
    <location>
        <position position="1"/>
    </location>
</feature>
<organism evidence="1">
    <name type="scientific">Tanacetum cinerariifolium</name>
    <name type="common">Dalmatian daisy</name>
    <name type="synonym">Chrysanthemum cinerariifolium</name>
    <dbReference type="NCBI Taxonomy" id="118510"/>
    <lineage>
        <taxon>Eukaryota</taxon>
        <taxon>Viridiplantae</taxon>
        <taxon>Streptophyta</taxon>
        <taxon>Embryophyta</taxon>
        <taxon>Tracheophyta</taxon>
        <taxon>Spermatophyta</taxon>
        <taxon>Magnoliopsida</taxon>
        <taxon>eudicotyledons</taxon>
        <taxon>Gunneridae</taxon>
        <taxon>Pentapetalae</taxon>
        <taxon>asterids</taxon>
        <taxon>campanulids</taxon>
        <taxon>Asterales</taxon>
        <taxon>Asteraceae</taxon>
        <taxon>Asteroideae</taxon>
        <taxon>Anthemideae</taxon>
        <taxon>Anthemidinae</taxon>
        <taxon>Tanacetum</taxon>
    </lineage>
</organism>
<proteinExistence type="predicted"/>
<reference evidence="1" key="1">
    <citation type="journal article" date="2019" name="Sci. Rep.">
        <title>Draft genome of Tanacetum cinerariifolium, the natural source of mosquito coil.</title>
        <authorList>
            <person name="Yamashiro T."/>
            <person name="Shiraishi A."/>
            <person name="Satake H."/>
            <person name="Nakayama K."/>
        </authorList>
    </citation>
    <scope>NUCLEOTIDE SEQUENCE</scope>
</reference>
<protein>
    <submittedName>
        <fullName evidence="1">Uncharacterized protein</fullName>
    </submittedName>
</protein>
<dbReference type="AlphaFoldDB" id="A0A699VCP8"/>
<feature type="non-terminal residue" evidence="1">
    <location>
        <position position="73"/>
    </location>
</feature>
<dbReference type="EMBL" id="BKCJ011416490">
    <property type="protein sequence ID" value="GFD31689.1"/>
    <property type="molecule type" value="Genomic_DNA"/>
</dbReference>
<name>A0A699VCP8_TANCI</name>
<evidence type="ECO:0000313" key="1">
    <source>
        <dbReference type="EMBL" id="GFD31689.1"/>
    </source>
</evidence>
<sequence>ERGIAELDADEDVTLVDVEEDVDADVQGRLAESQAKVYHLDVGHAKKVLSMHDIDEAEPAEVEKMIEVVISAN</sequence>